<organism evidence="1">
    <name type="scientific">Mesoaciditoga lauensis</name>
    <dbReference type="NCBI Taxonomy" id="1495039"/>
    <lineage>
        <taxon>Bacteria</taxon>
        <taxon>Thermotogati</taxon>
        <taxon>Thermotogota</taxon>
        <taxon>Thermotogae</taxon>
        <taxon>Mesoaciditogales</taxon>
        <taxon>Mesoaciditogaceae</taxon>
        <taxon>Mesoaciditoga</taxon>
    </lineage>
</organism>
<reference evidence="1" key="1">
    <citation type="journal article" date="2020" name="mSystems">
        <title>Genome- and Community-Level Interaction Insights into Carbon Utilization and Element Cycling Functions of Hydrothermarchaeota in Hydrothermal Sediment.</title>
        <authorList>
            <person name="Zhou Z."/>
            <person name="Liu Y."/>
            <person name="Xu W."/>
            <person name="Pan J."/>
            <person name="Luo Z.H."/>
            <person name="Li M."/>
        </authorList>
    </citation>
    <scope>NUCLEOTIDE SEQUENCE [LARGE SCALE GENOMIC DNA]</scope>
    <source>
        <strain evidence="1">SpSt-966</strain>
    </source>
</reference>
<protein>
    <recommendedName>
        <fullName evidence="2">CN hydrolase domain-containing protein</fullName>
    </recommendedName>
</protein>
<comment type="caution">
    <text evidence="1">The sequence shown here is derived from an EMBL/GenBank/DDBJ whole genome shotgun (WGS) entry which is preliminary data.</text>
</comment>
<proteinExistence type="predicted"/>
<evidence type="ECO:0008006" key="2">
    <source>
        <dbReference type="Google" id="ProtNLM"/>
    </source>
</evidence>
<dbReference type="EMBL" id="DTPE01000049">
    <property type="protein sequence ID" value="HGE74712.1"/>
    <property type="molecule type" value="Genomic_DNA"/>
</dbReference>
<sequence length="273" mass="31495">MSFFKTLSYRMKMIFFPSFRKSEKFLTNIDDQNHSIDDKNGDFYRLAVVQYEHQNFKSSKDFHAKILSIVKEAKSNYAKIVLFPAGMNMELYSVTEDALSDSQLSKISEECLKIFSNVAYTEKIILSYADLFRGKRSFHLLDQNGKSIEEKIFTVEDVKISFIDYDSDDVDLILNPSLMKKWVSDYESFAHAWLYSQQKNVFSAEAYMVGDHFVGQSGIYAPLEATDALNGILKQAQSKSLGELLIEKIDFSKIKALKVQKNDEYDRLFANKK</sequence>
<dbReference type="SUPFAM" id="SSF56317">
    <property type="entry name" value="Carbon-nitrogen hydrolase"/>
    <property type="match status" value="1"/>
</dbReference>
<dbReference type="AlphaFoldDB" id="A0A7V3RDS4"/>
<dbReference type="InterPro" id="IPR036526">
    <property type="entry name" value="C-N_Hydrolase_sf"/>
</dbReference>
<evidence type="ECO:0000313" key="1">
    <source>
        <dbReference type="EMBL" id="HGE74712.1"/>
    </source>
</evidence>
<name>A0A7V3RDS4_9BACT</name>
<gene>
    <name evidence="1" type="ORF">ENX73_01120</name>
</gene>
<accession>A0A7V3RDS4</accession>